<reference evidence="12 13" key="1">
    <citation type="submission" date="2016-07" db="EMBL/GenBank/DDBJ databases">
        <title>Pervasive Adenine N6-methylation of Active Genes in Fungi.</title>
        <authorList>
            <consortium name="DOE Joint Genome Institute"/>
            <person name="Mondo S.J."/>
            <person name="Dannebaum R.O."/>
            <person name="Kuo R.C."/>
            <person name="Labutti K."/>
            <person name="Haridas S."/>
            <person name="Kuo A."/>
            <person name="Salamov A."/>
            <person name="Ahrendt S.R."/>
            <person name="Lipzen A."/>
            <person name="Sullivan W."/>
            <person name="Andreopoulos W.B."/>
            <person name="Clum A."/>
            <person name="Lindquist E."/>
            <person name="Daum C."/>
            <person name="Ramamoorthy G.K."/>
            <person name="Gryganskyi A."/>
            <person name="Culley D."/>
            <person name="Magnuson J.K."/>
            <person name="James T.Y."/>
            <person name="O'Malley M.A."/>
            <person name="Stajich J.E."/>
            <person name="Spatafora J.W."/>
            <person name="Visel A."/>
            <person name="Grigoriev I.V."/>
        </authorList>
    </citation>
    <scope>NUCLEOTIDE SEQUENCE [LARGE SCALE GENOMIC DNA]</scope>
    <source>
        <strain evidence="12 13">CBS 931.73</strain>
    </source>
</reference>
<dbReference type="GO" id="GO:0000149">
    <property type="term" value="F:SNARE binding"/>
    <property type="evidence" value="ECO:0007669"/>
    <property type="project" value="TreeGrafter"/>
</dbReference>
<evidence type="ECO:0000259" key="11">
    <source>
        <dbReference type="Pfam" id="PF05008"/>
    </source>
</evidence>
<dbReference type="GO" id="GO:0012507">
    <property type="term" value="C:ER to Golgi transport vesicle membrane"/>
    <property type="evidence" value="ECO:0007669"/>
    <property type="project" value="TreeGrafter"/>
</dbReference>
<evidence type="ECO:0000256" key="2">
    <source>
        <dbReference type="ARBA" id="ARBA00006108"/>
    </source>
</evidence>
<dbReference type="STRING" id="1314790.A0A1Y1Y2E5"/>
<keyword evidence="5" id="KW-0653">Protein transport</keyword>
<feature type="coiled-coil region" evidence="9">
    <location>
        <begin position="65"/>
        <end position="128"/>
    </location>
</feature>
<dbReference type="GO" id="GO:0005484">
    <property type="term" value="F:SNAP receptor activity"/>
    <property type="evidence" value="ECO:0007669"/>
    <property type="project" value="TreeGrafter"/>
</dbReference>
<dbReference type="PANTHER" id="PTHR21230:SF26">
    <property type="entry name" value="VESICLE TRANSPORT THROUGH INTERACTION WITH T-SNARES HOMOLOG 1A"/>
    <property type="match status" value="1"/>
</dbReference>
<keyword evidence="7 9" id="KW-0175">Coiled coil</keyword>
<dbReference type="FunFam" id="1.20.5.110:FF:000002">
    <property type="entry name" value="Vesicle transport through interaction with t-SNAREsB"/>
    <property type="match status" value="1"/>
</dbReference>
<evidence type="ECO:0000313" key="12">
    <source>
        <dbReference type="EMBL" id="ORX92158.1"/>
    </source>
</evidence>
<evidence type="ECO:0000256" key="5">
    <source>
        <dbReference type="ARBA" id="ARBA00022927"/>
    </source>
</evidence>
<dbReference type="GO" id="GO:0005789">
    <property type="term" value="C:endoplasmic reticulum membrane"/>
    <property type="evidence" value="ECO:0007669"/>
    <property type="project" value="TreeGrafter"/>
</dbReference>
<dbReference type="InterPro" id="IPR010989">
    <property type="entry name" value="SNARE"/>
</dbReference>
<comment type="similarity">
    <text evidence="2">Belongs to the VTI1 family.</text>
</comment>
<gene>
    <name evidence="12" type="ORF">K493DRAFT_316751</name>
</gene>
<dbReference type="InterPro" id="IPR007705">
    <property type="entry name" value="Vesicle_trsprt_v-SNARE_N"/>
</dbReference>
<comment type="subcellular location">
    <subcellularLocation>
        <location evidence="1">Membrane</location>
        <topology evidence="1">Single-pass type IV membrane protein</topology>
    </subcellularLocation>
</comment>
<dbReference type="Gene3D" id="1.20.58.400">
    <property type="entry name" value="t-snare proteins"/>
    <property type="match status" value="1"/>
</dbReference>
<evidence type="ECO:0000256" key="3">
    <source>
        <dbReference type="ARBA" id="ARBA00022448"/>
    </source>
</evidence>
<keyword evidence="13" id="KW-1185">Reference proteome</keyword>
<dbReference type="GO" id="GO:0006906">
    <property type="term" value="P:vesicle fusion"/>
    <property type="evidence" value="ECO:0007669"/>
    <property type="project" value="TreeGrafter"/>
</dbReference>
<name>A0A1Y1Y2E5_9FUNG</name>
<dbReference type="GO" id="GO:0005794">
    <property type="term" value="C:Golgi apparatus"/>
    <property type="evidence" value="ECO:0007669"/>
    <property type="project" value="TreeGrafter"/>
</dbReference>
<accession>A0A1Y1Y2E5</accession>
<feature type="transmembrane region" description="Helical" evidence="10">
    <location>
        <begin position="230"/>
        <end position="249"/>
    </location>
</feature>
<dbReference type="Pfam" id="PF05008">
    <property type="entry name" value="V-SNARE"/>
    <property type="match status" value="1"/>
</dbReference>
<keyword evidence="4 10" id="KW-0812">Transmembrane</keyword>
<dbReference type="GO" id="GO:0006886">
    <property type="term" value="P:intracellular protein transport"/>
    <property type="evidence" value="ECO:0007669"/>
    <property type="project" value="InterPro"/>
</dbReference>
<dbReference type="Pfam" id="PF12352">
    <property type="entry name" value="V-SNARE_C"/>
    <property type="match status" value="1"/>
</dbReference>
<dbReference type="Proteomes" id="UP000193498">
    <property type="component" value="Unassembled WGS sequence"/>
</dbReference>
<comment type="caution">
    <text evidence="12">The sequence shown here is derived from an EMBL/GenBank/DDBJ whole genome shotgun (WGS) entry which is preliminary data.</text>
</comment>
<keyword evidence="3" id="KW-0813">Transport</keyword>
<dbReference type="SUPFAM" id="SSF47661">
    <property type="entry name" value="t-snare proteins"/>
    <property type="match status" value="1"/>
</dbReference>
<evidence type="ECO:0000256" key="6">
    <source>
        <dbReference type="ARBA" id="ARBA00022989"/>
    </source>
</evidence>
<dbReference type="OrthoDB" id="430637at2759"/>
<proteinExistence type="inferred from homology"/>
<evidence type="ECO:0000256" key="10">
    <source>
        <dbReference type="SAM" id="Phobius"/>
    </source>
</evidence>
<protein>
    <submittedName>
        <fullName evidence="12">V-snare-domain-containing protein</fullName>
    </submittedName>
</protein>
<dbReference type="EMBL" id="MCFE01000289">
    <property type="protein sequence ID" value="ORX92158.1"/>
    <property type="molecule type" value="Genomic_DNA"/>
</dbReference>
<dbReference type="GO" id="GO:0031201">
    <property type="term" value="C:SNARE complex"/>
    <property type="evidence" value="ECO:0007669"/>
    <property type="project" value="TreeGrafter"/>
</dbReference>
<dbReference type="PANTHER" id="PTHR21230">
    <property type="entry name" value="VESICLE TRANSPORT V-SNARE PROTEIN VTI1-RELATED"/>
    <property type="match status" value="1"/>
</dbReference>
<evidence type="ECO:0000256" key="8">
    <source>
        <dbReference type="ARBA" id="ARBA00023136"/>
    </source>
</evidence>
<dbReference type="AlphaFoldDB" id="A0A1Y1Y2E5"/>
<evidence type="ECO:0000256" key="4">
    <source>
        <dbReference type="ARBA" id="ARBA00022692"/>
    </source>
</evidence>
<dbReference type="Gene3D" id="1.20.5.110">
    <property type="match status" value="1"/>
</dbReference>
<dbReference type="InterPro" id="IPR038407">
    <property type="entry name" value="v-SNARE_N_sf"/>
</dbReference>
<dbReference type="GO" id="GO:0031902">
    <property type="term" value="C:late endosome membrane"/>
    <property type="evidence" value="ECO:0007669"/>
    <property type="project" value="TreeGrafter"/>
</dbReference>
<organism evidence="12 13">
    <name type="scientific">Basidiobolus meristosporus CBS 931.73</name>
    <dbReference type="NCBI Taxonomy" id="1314790"/>
    <lineage>
        <taxon>Eukaryota</taxon>
        <taxon>Fungi</taxon>
        <taxon>Fungi incertae sedis</taxon>
        <taxon>Zoopagomycota</taxon>
        <taxon>Entomophthoromycotina</taxon>
        <taxon>Basidiobolomycetes</taxon>
        <taxon>Basidiobolales</taxon>
        <taxon>Basidiobolaceae</taxon>
        <taxon>Basidiobolus</taxon>
    </lineage>
</organism>
<evidence type="ECO:0000313" key="13">
    <source>
        <dbReference type="Proteomes" id="UP000193498"/>
    </source>
</evidence>
<dbReference type="InParanoid" id="A0A1Y1Y2E5"/>
<keyword evidence="6 10" id="KW-1133">Transmembrane helix</keyword>
<dbReference type="CDD" id="cd15862">
    <property type="entry name" value="SNARE_Vti1"/>
    <property type="match status" value="1"/>
</dbReference>
<evidence type="ECO:0000256" key="7">
    <source>
        <dbReference type="ARBA" id="ARBA00023054"/>
    </source>
</evidence>
<dbReference type="SUPFAM" id="SSF58038">
    <property type="entry name" value="SNARE fusion complex"/>
    <property type="match status" value="1"/>
</dbReference>
<feature type="domain" description="Vesicle transport v-SNARE N-terminal" evidence="11">
    <location>
        <begin position="36"/>
        <end position="124"/>
    </location>
</feature>
<dbReference type="FunCoup" id="A0A1Y1Y2E5">
    <property type="interactions" value="732"/>
</dbReference>
<keyword evidence="8 10" id="KW-0472">Membrane</keyword>
<sequence>MSYSYLSGSETSELAESALGSTSNASFHSPPFSSSRVMVNYDREYSALSVPLTRYIHSEIPGLRGEKRREKIREANRELSAAEALLEDMQSEISLVPQTKRGRVELRLRSYRNDLQTLKRDLQRVCESSEGQDSTTDYQSAVDIDDVDANQRSRLLAGMDRLEESSRRLHNSHRLALETEALGMSTLSGLHGQREQLLRTGDVLMEGEVHLDRADMTLKEMARRMFTNKLINYGMLLTLLAIFLLLIYMKLA</sequence>
<evidence type="ECO:0000256" key="1">
    <source>
        <dbReference type="ARBA" id="ARBA00004211"/>
    </source>
</evidence>
<evidence type="ECO:0000256" key="9">
    <source>
        <dbReference type="SAM" id="Coils"/>
    </source>
</evidence>